<dbReference type="VEuPathDB" id="FungiDB:PGTG_09938"/>
<dbReference type="GeneID" id="10544681"/>
<evidence type="ECO:0000313" key="2">
    <source>
        <dbReference type="EMBL" id="EFP82970.2"/>
    </source>
</evidence>
<dbReference type="RefSeq" id="XP_003327389.2">
    <property type="nucleotide sequence ID" value="XM_003327341.2"/>
</dbReference>
<proteinExistence type="predicted"/>
<dbReference type="AlphaFoldDB" id="E3KFE3"/>
<feature type="compositionally biased region" description="Polar residues" evidence="1">
    <location>
        <begin position="31"/>
        <end position="45"/>
    </location>
</feature>
<dbReference type="InParanoid" id="E3KFE3"/>
<gene>
    <name evidence="2" type="ORF">PGTG_09938</name>
</gene>
<reference evidence="3" key="2">
    <citation type="journal article" date="2011" name="Proc. Natl. Acad. Sci. U.S.A.">
        <title>Obligate biotrophy features unraveled by the genomic analysis of rust fungi.</title>
        <authorList>
            <person name="Duplessis S."/>
            <person name="Cuomo C.A."/>
            <person name="Lin Y.-C."/>
            <person name="Aerts A."/>
            <person name="Tisserant E."/>
            <person name="Veneault-Fourrey C."/>
            <person name="Joly D.L."/>
            <person name="Hacquard S."/>
            <person name="Amselem J."/>
            <person name="Cantarel B.L."/>
            <person name="Chiu R."/>
            <person name="Coutinho P.M."/>
            <person name="Feau N."/>
            <person name="Field M."/>
            <person name="Frey P."/>
            <person name="Gelhaye E."/>
            <person name="Goldberg J."/>
            <person name="Grabherr M.G."/>
            <person name="Kodira C.D."/>
            <person name="Kohler A."/>
            <person name="Kuees U."/>
            <person name="Lindquist E.A."/>
            <person name="Lucas S.M."/>
            <person name="Mago R."/>
            <person name="Mauceli E."/>
            <person name="Morin E."/>
            <person name="Murat C."/>
            <person name="Pangilinan J.L."/>
            <person name="Park R."/>
            <person name="Pearson M."/>
            <person name="Quesneville H."/>
            <person name="Rouhier N."/>
            <person name="Sakthikumar S."/>
            <person name="Salamov A.A."/>
            <person name="Schmutz J."/>
            <person name="Selles B."/>
            <person name="Shapiro H."/>
            <person name="Tanguay P."/>
            <person name="Tuskan G.A."/>
            <person name="Henrissat B."/>
            <person name="Van de Peer Y."/>
            <person name="Rouze P."/>
            <person name="Ellis J.G."/>
            <person name="Dodds P.N."/>
            <person name="Schein J.E."/>
            <person name="Zhong S."/>
            <person name="Hamelin R.C."/>
            <person name="Grigoriev I.V."/>
            <person name="Szabo L.J."/>
            <person name="Martin F."/>
        </authorList>
    </citation>
    <scope>NUCLEOTIDE SEQUENCE [LARGE SCALE GENOMIC DNA]</scope>
    <source>
        <strain evidence="3">CRL 75-36-700-3 / race SCCL</strain>
    </source>
</reference>
<protein>
    <submittedName>
        <fullName evidence="2">Uncharacterized protein</fullName>
    </submittedName>
</protein>
<dbReference type="EMBL" id="DS178284">
    <property type="protein sequence ID" value="EFP82970.2"/>
    <property type="molecule type" value="Genomic_DNA"/>
</dbReference>
<reference key="1">
    <citation type="submission" date="2007-01" db="EMBL/GenBank/DDBJ databases">
        <title>The Genome Sequence of Puccinia graminis f. sp. tritici Strain CRL 75-36-700-3.</title>
        <authorList>
            <consortium name="The Broad Institute Genome Sequencing Platform"/>
            <person name="Birren B."/>
            <person name="Lander E."/>
            <person name="Galagan J."/>
            <person name="Nusbaum C."/>
            <person name="Devon K."/>
            <person name="Cuomo C."/>
            <person name="Jaffe D."/>
            <person name="Butler J."/>
            <person name="Alvarez P."/>
            <person name="Gnerre S."/>
            <person name="Grabherr M."/>
            <person name="Mauceli E."/>
            <person name="Brockman W."/>
            <person name="Young S."/>
            <person name="LaButti K."/>
            <person name="Sykes S."/>
            <person name="DeCaprio D."/>
            <person name="Crawford M."/>
            <person name="Koehrsen M."/>
            <person name="Engels R."/>
            <person name="Montgomery P."/>
            <person name="Pearson M."/>
            <person name="Howarth C."/>
            <person name="Larson L."/>
            <person name="White J."/>
            <person name="Zeng Q."/>
            <person name="Kodira C."/>
            <person name="Yandava C."/>
            <person name="Alvarado L."/>
            <person name="O'Leary S."/>
            <person name="Szabo L."/>
            <person name="Dean R."/>
            <person name="Schein J."/>
        </authorList>
    </citation>
    <scope>NUCLEOTIDE SEQUENCE</scope>
    <source>
        <strain>CRL 75-36-700-3</strain>
    </source>
</reference>
<dbReference type="Proteomes" id="UP000008783">
    <property type="component" value="Unassembled WGS sequence"/>
</dbReference>
<evidence type="ECO:0000313" key="3">
    <source>
        <dbReference type="Proteomes" id="UP000008783"/>
    </source>
</evidence>
<evidence type="ECO:0000256" key="1">
    <source>
        <dbReference type="SAM" id="MobiDB-lite"/>
    </source>
</evidence>
<name>E3KFE3_PUCGT</name>
<sequence length="290" mass="32761">MSTNPNNNFQATAEQMKGNNANLARENAENSTAANPNPNPLTLIQPNPPALIQTPNPRIRPRQKHRQVATSAEKHCQPAKQAKDLATILGAKIIDVDKTHVERYIATNATIRREEERDREAEKDKQMAIILKNALKAAAEGDKKRVDMFYNIYTKLVTGKETPPTLQEQEDQRRQAKARIGKKKTVAGGTNFNWGDTNSHDDVGFTPFFDKNILESPFFDKNILELKGPLPLTIFNKAWQDAALAYHTEKRPKTDDNSTEKGLRYTGLPYPSVGQNWARERGLWKDKFIS</sequence>
<dbReference type="HOGENOM" id="CLU_083693_0_0_1"/>
<accession>E3KFE3</accession>
<dbReference type="OrthoDB" id="10328031at2759"/>
<organism evidence="2 3">
    <name type="scientific">Puccinia graminis f. sp. tritici (strain CRL 75-36-700-3 / race SCCL)</name>
    <name type="common">Black stem rust fungus</name>
    <dbReference type="NCBI Taxonomy" id="418459"/>
    <lineage>
        <taxon>Eukaryota</taxon>
        <taxon>Fungi</taxon>
        <taxon>Dikarya</taxon>
        <taxon>Basidiomycota</taxon>
        <taxon>Pucciniomycotina</taxon>
        <taxon>Pucciniomycetes</taxon>
        <taxon>Pucciniales</taxon>
        <taxon>Pucciniaceae</taxon>
        <taxon>Puccinia</taxon>
    </lineage>
</organism>
<dbReference type="KEGG" id="pgr:PGTG_09938"/>
<keyword evidence="3" id="KW-1185">Reference proteome</keyword>
<feature type="region of interest" description="Disordered" evidence="1">
    <location>
        <begin position="26"/>
        <end position="47"/>
    </location>
</feature>